<dbReference type="Proteomes" id="UP000295438">
    <property type="component" value="Unassembled WGS sequence"/>
</dbReference>
<keyword evidence="2" id="KW-0732">Signal</keyword>
<dbReference type="PANTHER" id="PTHR31005:SF8">
    <property type="entry name" value="DUF4139 DOMAIN-CONTAINING PROTEIN"/>
    <property type="match status" value="1"/>
</dbReference>
<organism evidence="5 6">
    <name type="scientific">Algoriphagus formosus</name>
    <dbReference type="NCBI Taxonomy" id="2007308"/>
    <lineage>
        <taxon>Bacteria</taxon>
        <taxon>Pseudomonadati</taxon>
        <taxon>Bacteroidota</taxon>
        <taxon>Cytophagia</taxon>
        <taxon>Cytophagales</taxon>
        <taxon>Cyclobacteriaceae</taxon>
        <taxon>Algoriphagus</taxon>
    </lineage>
</organism>
<name>A0A4R5V179_9BACT</name>
<feature type="signal peptide" evidence="2">
    <location>
        <begin position="1"/>
        <end position="19"/>
    </location>
</feature>
<accession>A0A4R5V179</accession>
<dbReference type="Pfam" id="PF13600">
    <property type="entry name" value="DUF4140"/>
    <property type="match status" value="1"/>
</dbReference>
<feature type="domain" description="DUF4140" evidence="4">
    <location>
        <begin position="34"/>
        <end position="132"/>
    </location>
</feature>
<feature type="domain" description="DUF4139" evidence="3">
    <location>
        <begin position="218"/>
        <end position="613"/>
    </location>
</feature>
<dbReference type="AlphaFoldDB" id="A0A4R5V179"/>
<evidence type="ECO:0000259" key="3">
    <source>
        <dbReference type="Pfam" id="PF13598"/>
    </source>
</evidence>
<dbReference type="EMBL" id="SMUW01000032">
    <property type="protein sequence ID" value="TDK45528.1"/>
    <property type="molecule type" value="Genomic_DNA"/>
</dbReference>
<dbReference type="RefSeq" id="WP_133390571.1">
    <property type="nucleotide sequence ID" value="NZ_SMUW01000032.1"/>
</dbReference>
<dbReference type="Gene3D" id="2.60.40.1120">
    <property type="entry name" value="Carboxypeptidase-like, regulatory domain"/>
    <property type="match status" value="1"/>
</dbReference>
<evidence type="ECO:0000313" key="6">
    <source>
        <dbReference type="Proteomes" id="UP000295438"/>
    </source>
</evidence>
<keyword evidence="1" id="KW-0175">Coiled coil</keyword>
<dbReference type="NCBIfam" id="TIGR02231">
    <property type="entry name" value="mucoidy inhibitor MuiA family protein"/>
    <property type="match status" value="2"/>
</dbReference>
<proteinExistence type="predicted"/>
<dbReference type="PANTHER" id="PTHR31005">
    <property type="entry name" value="DUF4139 DOMAIN-CONTAINING PROTEIN"/>
    <property type="match status" value="1"/>
</dbReference>
<feature type="chain" id="PRO_5020836229" evidence="2">
    <location>
        <begin position="20"/>
        <end position="620"/>
    </location>
</feature>
<sequence length="620" mass="68984">MNKFLFLIAFLSCLSIGHAQTNPEKSLNSSIQEVTVFLRGAQIFEKASGSIPAGESVVVIKGLSPYLNEQSLQVKGLGNFTIQAVNKRMDFLQEKDYSKDVEALKKQIDAIEAQQEQDKARLEVLNEKSNLLQANKNLGGRDSGPSITELQQAIALFERELTGIKKEEISIEAKIKKQDAEIRKLRNQIQTFQEPEEEARAEIRIRVKAPNAGTATFEFNYLVDNASWYPKYDIRVNSVGEPIQIDYKAEVSQNTGVDWKNVKLRFSNGNPNQSGVAPELPKWELNYARLTRRMDMSLPRLPGTISGVVLDENGEGLPGVTVLVKGSTIGTSTDLDGRYSLTLPQNAERLVFSFVGYATEEVGINGRSTLSLALAPDTQVLQEMVVTGYASQAKRSTTGNATEPRRDAAPIITSFIENQTTVEIEVAEPYSIASNGEKSRVELKNYEIPAQYQYKAIPKLENDAFLIAQLSDWSQYSLLEGESNLYFEQGFVGRSILNTGALEDTLSISMGRDRSILINREKISEFSQKRTIGSNITESRGYAITIRNNKSQPISILVQDQIPVSVNSDISVDATELSKGKLDPQTGIVSWELQIPPGQQEVLNLRYEVKYPKREKVILD</sequence>
<feature type="coiled-coil region" evidence="1">
    <location>
        <begin position="94"/>
        <end position="188"/>
    </location>
</feature>
<evidence type="ECO:0000259" key="4">
    <source>
        <dbReference type="Pfam" id="PF13600"/>
    </source>
</evidence>
<evidence type="ECO:0000313" key="5">
    <source>
        <dbReference type="EMBL" id="TDK45528.1"/>
    </source>
</evidence>
<dbReference type="Pfam" id="PF13715">
    <property type="entry name" value="CarbopepD_reg_2"/>
    <property type="match status" value="1"/>
</dbReference>
<dbReference type="InterPro" id="IPR025554">
    <property type="entry name" value="DUF4140"/>
</dbReference>
<protein>
    <submittedName>
        <fullName evidence="5">Mucoidy inhibitor MuiA family protein</fullName>
    </submittedName>
</protein>
<evidence type="ECO:0000256" key="1">
    <source>
        <dbReference type="SAM" id="Coils"/>
    </source>
</evidence>
<dbReference type="SUPFAM" id="SSF49464">
    <property type="entry name" value="Carboxypeptidase regulatory domain-like"/>
    <property type="match status" value="1"/>
</dbReference>
<dbReference type="InterPro" id="IPR011935">
    <property type="entry name" value="CHP02231"/>
</dbReference>
<dbReference type="InterPro" id="IPR037291">
    <property type="entry name" value="DUF4139"/>
</dbReference>
<dbReference type="InterPro" id="IPR008969">
    <property type="entry name" value="CarboxyPept-like_regulatory"/>
</dbReference>
<evidence type="ECO:0000256" key="2">
    <source>
        <dbReference type="SAM" id="SignalP"/>
    </source>
</evidence>
<comment type="caution">
    <text evidence="5">The sequence shown here is derived from an EMBL/GenBank/DDBJ whole genome shotgun (WGS) entry which is preliminary data.</text>
</comment>
<dbReference type="Pfam" id="PF13598">
    <property type="entry name" value="DUF4139"/>
    <property type="match status" value="1"/>
</dbReference>
<gene>
    <name evidence="5" type="ORF">E1898_08520</name>
</gene>
<keyword evidence="6" id="KW-1185">Reference proteome</keyword>
<reference evidence="5 6" key="1">
    <citation type="submission" date="2019-03" db="EMBL/GenBank/DDBJ databases">
        <title>Algoriphagus aquimaris sp. nov., isolated form marine sediment in Pohang, Korea.</title>
        <authorList>
            <person name="Kim J."/>
            <person name="Yoon S.-H."/>
            <person name="Lee S.-S."/>
        </authorList>
    </citation>
    <scope>NUCLEOTIDE SEQUENCE [LARGE SCALE GENOMIC DNA]</scope>
    <source>
        <strain evidence="5 6">F21</strain>
    </source>
</reference>
<dbReference type="Gene3D" id="1.10.287.1490">
    <property type="match status" value="1"/>
</dbReference>